<reference evidence="1 2" key="1">
    <citation type="journal article" date="2018" name="Science">
        <title>The opium poppy genome and morphinan production.</title>
        <authorList>
            <person name="Guo L."/>
            <person name="Winzer T."/>
            <person name="Yang X."/>
            <person name="Li Y."/>
            <person name="Ning Z."/>
            <person name="He Z."/>
            <person name="Teodor R."/>
            <person name="Lu Y."/>
            <person name="Bowser T.A."/>
            <person name="Graham I.A."/>
            <person name="Ye K."/>
        </authorList>
    </citation>
    <scope>NUCLEOTIDE SEQUENCE [LARGE SCALE GENOMIC DNA]</scope>
    <source>
        <strain evidence="2">cv. HN1</strain>
        <tissue evidence="1">Leaves</tissue>
    </source>
</reference>
<dbReference type="Gramene" id="RZC55340">
    <property type="protein sequence ID" value="RZC55340"/>
    <property type="gene ID" value="C5167_014193"/>
</dbReference>
<name>A0A4Y7J5K7_PAPSO</name>
<dbReference type="AlphaFoldDB" id="A0A4Y7J5K7"/>
<organism evidence="1 2">
    <name type="scientific">Papaver somniferum</name>
    <name type="common">Opium poppy</name>
    <dbReference type="NCBI Taxonomy" id="3469"/>
    <lineage>
        <taxon>Eukaryota</taxon>
        <taxon>Viridiplantae</taxon>
        <taxon>Streptophyta</taxon>
        <taxon>Embryophyta</taxon>
        <taxon>Tracheophyta</taxon>
        <taxon>Spermatophyta</taxon>
        <taxon>Magnoliopsida</taxon>
        <taxon>Ranunculales</taxon>
        <taxon>Papaveraceae</taxon>
        <taxon>Papaveroideae</taxon>
        <taxon>Papaver</taxon>
    </lineage>
</organism>
<accession>A0A4Y7J5K7</accession>
<proteinExistence type="predicted"/>
<keyword evidence="2" id="KW-1185">Reference proteome</keyword>
<dbReference type="Proteomes" id="UP000316621">
    <property type="component" value="Chromosome 3"/>
</dbReference>
<gene>
    <name evidence="1" type="ORF">C5167_014193</name>
</gene>
<sequence length="104" mass="12050">MVEGQRDELQFLFDRHAEEKRKMLVVVLELQGTTVIVAGPEIRTAKSIPQRTRTAPYLFVETPQRRALSLQHIFHLHTPTIHDHHFIHLSSIQHQSVHSISSSR</sequence>
<dbReference type="EMBL" id="CM010717">
    <property type="protein sequence ID" value="RZC55340.1"/>
    <property type="molecule type" value="Genomic_DNA"/>
</dbReference>
<evidence type="ECO:0000313" key="1">
    <source>
        <dbReference type="EMBL" id="RZC55340.1"/>
    </source>
</evidence>
<evidence type="ECO:0000313" key="2">
    <source>
        <dbReference type="Proteomes" id="UP000316621"/>
    </source>
</evidence>
<protein>
    <submittedName>
        <fullName evidence="1">Uncharacterized protein</fullName>
    </submittedName>
</protein>